<reference evidence="3" key="1">
    <citation type="submission" date="2016-04" db="EMBL/GenBank/DDBJ databases">
        <title>Cephalotus genome sequencing.</title>
        <authorList>
            <person name="Fukushima K."/>
            <person name="Hasebe M."/>
            <person name="Fang X."/>
        </authorList>
    </citation>
    <scope>NUCLEOTIDE SEQUENCE [LARGE SCALE GENOMIC DNA]</scope>
    <source>
        <strain evidence="3">cv. St1</strain>
    </source>
</reference>
<evidence type="ECO:0000313" key="3">
    <source>
        <dbReference type="Proteomes" id="UP000187406"/>
    </source>
</evidence>
<keyword evidence="1" id="KW-1133">Transmembrane helix</keyword>
<dbReference type="OrthoDB" id="1627728at2759"/>
<evidence type="ECO:0000313" key="2">
    <source>
        <dbReference type="EMBL" id="GAV77388.1"/>
    </source>
</evidence>
<dbReference type="EMBL" id="BDDD01001615">
    <property type="protein sequence ID" value="GAV77388.1"/>
    <property type="molecule type" value="Genomic_DNA"/>
</dbReference>
<protein>
    <submittedName>
        <fullName evidence="2">Uncharacterized protein</fullName>
    </submittedName>
</protein>
<dbReference type="FunCoup" id="A0A1Q3CBA3">
    <property type="interactions" value="16"/>
</dbReference>
<dbReference type="Proteomes" id="UP000187406">
    <property type="component" value="Unassembled WGS sequence"/>
</dbReference>
<keyword evidence="1" id="KW-0812">Transmembrane</keyword>
<evidence type="ECO:0000256" key="1">
    <source>
        <dbReference type="SAM" id="Phobius"/>
    </source>
</evidence>
<name>A0A1Q3CBA3_CEPFO</name>
<keyword evidence="1" id="KW-0472">Membrane</keyword>
<accession>A0A1Q3CBA3</accession>
<proteinExistence type="predicted"/>
<feature type="transmembrane region" description="Helical" evidence="1">
    <location>
        <begin position="95"/>
        <end position="115"/>
    </location>
</feature>
<comment type="caution">
    <text evidence="2">The sequence shown here is derived from an EMBL/GenBank/DDBJ whole genome shotgun (WGS) entry which is preliminary data.</text>
</comment>
<organism evidence="2 3">
    <name type="scientific">Cephalotus follicularis</name>
    <name type="common">Albany pitcher plant</name>
    <dbReference type="NCBI Taxonomy" id="3775"/>
    <lineage>
        <taxon>Eukaryota</taxon>
        <taxon>Viridiplantae</taxon>
        <taxon>Streptophyta</taxon>
        <taxon>Embryophyta</taxon>
        <taxon>Tracheophyta</taxon>
        <taxon>Spermatophyta</taxon>
        <taxon>Magnoliopsida</taxon>
        <taxon>eudicotyledons</taxon>
        <taxon>Gunneridae</taxon>
        <taxon>Pentapetalae</taxon>
        <taxon>rosids</taxon>
        <taxon>fabids</taxon>
        <taxon>Oxalidales</taxon>
        <taxon>Cephalotaceae</taxon>
        <taxon>Cephalotus</taxon>
    </lineage>
</organism>
<dbReference type="AlphaFoldDB" id="A0A1Q3CBA3"/>
<gene>
    <name evidence="2" type="ORF">CFOL_v3_20859</name>
</gene>
<keyword evidence="3" id="KW-1185">Reference proteome</keyword>
<dbReference type="InParanoid" id="A0A1Q3CBA3"/>
<sequence length="116" mass="12652">MAPESCHGHFKRVNLEGSNVGAAMHIRRGVTGEKQDCCSINIYVNNNIQGVNISCLLGSEVKLRNPGVCLYFGEVELDRGWGGLNMRNKDNATGLKIGCCVLVLSVIILLLLTLFF</sequence>